<evidence type="ECO:0000313" key="4">
    <source>
        <dbReference type="Proteomes" id="UP001445335"/>
    </source>
</evidence>
<sequence>MPLSAPRAPRGVARQRRICVNARRRSRLAARITTIPRRIEFYFADNLPRRAVWGAIAFFAGFYAANTVSLSFGALAINDVVAAAVTVAFCELCSSAFYGAARKTVKLLVVNCFKLGVIAALISDAFKLGG</sequence>
<name>A0AAW1R0I6_9CHLO</name>
<dbReference type="InterPro" id="IPR007572">
    <property type="entry name" value="Uncharacterised_Ycf20"/>
</dbReference>
<dbReference type="Pfam" id="PF04483">
    <property type="entry name" value="DUF565"/>
    <property type="match status" value="1"/>
</dbReference>
<keyword evidence="2" id="KW-0812">Transmembrane</keyword>
<reference evidence="3 4" key="1">
    <citation type="journal article" date="2024" name="Nat. Commun.">
        <title>Phylogenomics reveals the evolutionary origins of lichenization in chlorophyte algae.</title>
        <authorList>
            <person name="Puginier C."/>
            <person name="Libourel C."/>
            <person name="Otte J."/>
            <person name="Skaloud P."/>
            <person name="Haon M."/>
            <person name="Grisel S."/>
            <person name="Petersen M."/>
            <person name="Berrin J.G."/>
            <person name="Delaux P.M."/>
            <person name="Dal Grande F."/>
            <person name="Keller J."/>
        </authorList>
    </citation>
    <scope>NUCLEOTIDE SEQUENCE [LARGE SCALE GENOMIC DNA]</scope>
    <source>
        <strain evidence="3 4">SAG 245.80</strain>
    </source>
</reference>
<feature type="transmembrane region" description="Helical" evidence="2">
    <location>
        <begin position="107"/>
        <end position="126"/>
    </location>
</feature>
<feature type="transmembrane region" description="Helical" evidence="2">
    <location>
        <begin position="51"/>
        <end position="74"/>
    </location>
</feature>
<accession>A0AAW1R0I6</accession>
<dbReference type="AlphaFoldDB" id="A0AAW1R0I6"/>
<protein>
    <recommendedName>
        <fullName evidence="5">DUF565 domain-containing protein</fullName>
    </recommendedName>
</protein>
<dbReference type="EMBL" id="JALJOU010000059">
    <property type="protein sequence ID" value="KAK9827292.1"/>
    <property type="molecule type" value="Genomic_DNA"/>
</dbReference>
<proteinExistence type="inferred from homology"/>
<evidence type="ECO:0000256" key="2">
    <source>
        <dbReference type="SAM" id="Phobius"/>
    </source>
</evidence>
<keyword evidence="4" id="KW-1185">Reference proteome</keyword>
<evidence type="ECO:0000313" key="3">
    <source>
        <dbReference type="EMBL" id="KAK9827292.1"/>
    </source>
</evidence>
<keyword evidence="2" id="KW-1133">Transmembrane helix</keyword>
<comment type="similarity">
    <text evidence="1">Belongs to the ycf20 family.</text>
</comment>
<dbReference type="PANTHER" id="PTHR33787:SF5">
    <property type="entry name" value="YCF20-LIKE PROTEIN"/>
    <property type="match status" value="1"/>
</dbReference>
<dbReference type="PANTHER" id="PTHR33787">
    <property type="match status" value="1"/>
</dbReference>
<dbReference type="Proteomes" id="UP001445335">
    <property type="component" value="Unassembled WGS sequence"/>
</dbReference>
<evidence type="ECO:0008006" key="5">
    <source>
        <dbReference type="Google" id="ProtNLM"/>
    </source>
</evidence>
<comment type="caution">
    <text evidence="3">The sequence shown here is derived from an EMBL/GenBank/DDBJ whole genome shotgun (WGS) entry which is preliminary data.</text>
</comment>
<gene>
    <name evidence="3" type="ORF">WJX81_001148</name>
</gene>
<keyword evidence="2" id="KW-0472">Membrane</keyword>
<feature type="transmembrane region" description="Helical" evidence="2">
    <location>
        <begin position="80"/>
        <end position="100"/>
    </location>
</feature>
<organism evidence="3 4">
    <name type="scientific">Elliptochloris bilobata</name>
    <dbReference type="NCBI Taxonomy" id="381761"/>
    <lineage>
        <taxon>Eukaryota</taxon>
        <taxon>Viridiplantae</taxon>
        <taxon>Chlorophyta</taxon>
        <taxon>core chlorophytes</taxon>
        <taxon>Trebouxiophyceae</taxon>
        <taxon>Trebouxiophyceae incertae sedis</taxon>
        <taxon>Elliptochloris clade</taxon>
        <taxon>Elliptochloris</taxon>
    </lineage>
</organism>
<evidence type="ECO:0000256" key="1">
    <source>
        <dbReference type="ARBA" id="ARBA00009846"/>
    </source>
</evidence>